<dbReference type="Proteomes" id="UP000004980">
    <property type="component" value="Unassembled WGS sequence"/>
</dbReference>
<organism evidence="1 2">
    <name type="scientific">Paraburkholderia hospita</name>
    <dbReference type="NCBI Taxonomy" id="169430"/>
    <lineage>
        <taxon>Bacteria</taxon>
        <taxon>Pseudomonadati</taxon>
        <taxon>Pseudomonadota</taxon>
        <taxon>Betaproteobacteria</taxon>
        <taxon>Burkholderiales</taxon>
        <taxon>Burkholderiaceae</taxon>
        <taxon>Paraburkholderia</taxon>
    </lineage>
</organism>
<dbReference type="RefSeq" id="WP_007578443.1">
    <property type="nucleotide sequence ID" value="NZ_AKAU01000040.1"/>
</dbReference>
<name>A0ABN0FTM8_9BURK</name>
<gene>
    <name evidence="1" type="ORF">WQE_05142</name>
</gene>
<accession>A0ABN0FTM8</accession>
<evidence type="ECO:0000313" key="2">
    <source>
        <dbReference type="Proteomes" id="UP000004980"/>
    </source>
</evidence>
<comment type="caution">
    <text evidence="1">The sequence shown here is derived from an EMBL/GenBank/DDBJ whole genome shotgun (WGS) entry which is preliminary data.</text>
</comment>
<reference evidence="1 2" key="1">
    <citation type="journal article" date="2012" name="J. Bacteriol.">
        <title>Draft Genome Sequence of the Soil Bacterium Burkholderia terrae Strain BS001, Which Interacts with Fungal Surface Structures.</title>
        <authorList>
            <person name="Nazir R."/>
            <person name="Hansen M.A."/>
            <person name="Sorensen S."/>
            <person name="van Elsas J.D."/>
        </authorList>
    </citation>
    <scope>NUCLEOTIDE SEQUENCE [LARGE SCALE GENOMIC DNA]</scope>
    <source>
        <strain evidence="1 2">BS001</strain>
    </source>
</reference>
<dbReference type="EMBL" id="AKAU01000040">
    <property type="protein sequence ID" value="EIN02193.1"/>
    <property type="molecule type" value="Genomic_DNA"/>
</dbReference>
<evidence type="ECO:0000313" key="1">
    <source>
        <dbReference type="EMBL" id="EIN02193.1"/>
    </source>
</evidence>
<protein>
    <submittedName>
        <fullName evidence="1">Uncharacterized protein</fullName>
    </submittedName>
</protein>
<proteinExistence type="predicted"/>
<keyword evidence="2" id="KW-1185">Reference proteome</keyword>
<sequence length="62" mass="6941">MEIWYPTIEDQIGQTPLTGIRRLGPILSYGTVDAETAGISWRFRLVQALADAQHVLMDPLSQ</sequence>